<accession>A0A0C1N278</accession>
<reference evidence="6" key="1">
    <citation type="journal article" date="2015" name="Genome Announc.">
        <title>Draft Genome Sequence of Tolypothrix boutellei Strain VB521301.</title>
        <authorList>
            <person name="Chandrababunaidu M.M."/>
            <person name="Singh D."/>
            <person name="Sen D."/>
            <person name="Bhan S."/>
            <person name="Das S."/>
            <person name="Gupta A."/>
            <person name="Adhikary S.P."/>
            <person name="Tripathy S."/>
        </authorList>
    </citation>
    <scope>NUCLEOTIDE SEQUENCE</scope>
    <source>
        <strain evidence="6">VB521301</strain>
    </source>
</reference>
<feature type="modified residue" description="4-aspartylphosphate" evidence="3">
    <location>
        <position position="323"/>
    </location>
</feature>
<dbReference type="Pfam" id="PF00072">
    <property type="entry name" value="Response_reg"/>
    <property type="match status" value="1"/>
</dbReference>
<name>A0A0C1N278_9CYAN</name>
<dbReference type="PANTHER" id="PTHR44591:SF23">
    <property type="entry name" value="CHEY SUBFAMILY"/>
    <property type="match status" value="1"/>
</dbReference>
<dbReference type="InterPro" id="IPR050595">
    <property type="entry name" value="Bact_response_regulator"/>
</dbReference>
<comment type="function">
    <text evidence="2">Controls heterocyst pattern formation.</text>
</comment>
<dbReference type="PROSITE" id="PS50110">
    <property type="entry name" value="RESPONSE_REGULATORY"/>
    <property type="match status" value="1"/>
</dbReference>
<keyword evidence="2" id="KW-0364">Heterocyst</keyword>
<evidence type="ECO:0000256" key="2">
    <source>
        <dbReference type="PIRNR" id="PIRNR005897"/>
    </source>
</evidence>
<gene>
    <name evidence="6" type="ORF">DA73_0229435</name>
    <name evidence="5" type="ORF">DA73_0400009530</name>
</gene>
<proteinExistence type="evidence at transcript level"/>
<dbReference type="GO" id="GO:0000160">
    <property type="term" value="P:phosphorelay signal transduction system"/>
    <property type="evidence" value="ECO:0007669"/>
    <property type="project" value="UniProtKB-KW"/>
</dbReference>
<reference evidence="5" key="2">
    <citation type="submission" date="2019-11" db="EMBL/GenBank/DDBJ databases">
        <title>Improved Assembly of Tolypothrix boutellei genome.</title>
        <authorList>
            <person name="Sarangi A.N."/>
            <person name="Mukherjee M."/>
            <person name="Ghosh S."/>
            <person name="Singh D."/>
            <person name="Das A."/>
            <person name="Kant S."/>
            <person name="Prusty A."/>
            <person name="Tripathy S."/>
        </authorList>
    </citation>
    <scope>NUCLEOTIDE SEQUENCE</scope>
    <source>
        <strain evidence="5">VB521301</strain>
    </source>
</reference>
<comment type="subcellular location">
    <subcellularLocation>
        <location evidence="2">Cell septum</location>
    </subcellularLocation>
</comment>
<dbReference type="SMART" id="SM00448">
    <property type="entry name" value="REC"/>
    <property type="match status" value="1"/>
</dbReference>
<dbReference type="InterPro" id="IPR011006">
    <property type="entry name" value="CheY-like_superfamily"/>
</dbReference>
<dbReference type="PIRSF" id="PIRSF005897">
    <property type="entry name" value="RR_PatA"/>
    <property type="match status" value="1"/>
</dbReference>
<evidence type="ECO:0000256" key="3">
    <source>
        <dbReference type="PROSITE-ProRule" id="PRU00169"/>
    </source>
</evidence>
<dbReference type="Gene3D" id="3.40.50.2300">
    <property type="match status" value="1"/>
</dbReference>
<evidence type="ECO:0000256" key="1">
    <source>
        <dbReference type="ARBA" id="ARBA00022553"/>
    </source>
</evidence>
<evidence type="ECO:0000313" key="6">
    <source>
        <dbReference type="EMBL" id="KIE08657.1"/>
    </source>
</evidence>
<comment type="caution">
    <text evidence="6">The sequence shown here is derived from an EMBL/GenBank/DDBJ whole genome shotgun (WGS) entry which is preliminary data.</text>
</comment>
<feature type="domain" description="Response regulatory" evidence="4">
    <location>
        <begin position="274"/>
        <end position="390"/>
    </location>
</feature>
<keyword evidence="2" id="KW-0902">Two-component regulatory system</keyword>
<keyword evidence="1 3" id="KW-0597">Phosphoprotein</keyword>
<keyword evidence="7" id="KW-1185">Reference proteome</keyword>
<dbReference type="GO" id="GO:0030428">
    <property type="term" value="C:cell septum"/>
    <property type="evidence" value="ECO:0007669"/>
    <property type="project" value="UniProtKB-SubCell"/>
</dbReference>
<dbReference type="PANTHER" id="PTHR44591">
    <property type="entry name" value="STRESS RESPONSE REGULATOR PROTEIN 1"/>
    <property type="match status" value="1"/>
</dbReference>
<dbReference type="STRING" id="1479485.DA73_0229435"/>
<evidence type="ECO:0000259" key="4">
    <source>
        <dbReference type="PROSITE" id="PS50110"/>
    </source>
</evidence>
<evidence type="ECO:0000313" key="5">
    <source>
        <dbReference type="EMBL" id="KAF3885679.1"/>
    </source>
</evidence>
<dbReference type="InterPro" id="IPR024186">
    <property type="entry name" value="Sig_transdc_resp-reg_PatA"/>
</dbReference>
<dbReference type="AlphaFoldDB" id="A0A0C1N278"/>
<dbReference type="EMBL" id="JHEG04000001">
    <property type="protein sequence ID" value="KAF3885679.1"/>
    <property type="molecule type" value="Genomic_DNA"/>
</dbReference>
<dbReference type="SUPFAM" id="SSF52172">
    <property type="entry name" value="CheY-like"/>
    <property type="match status" value="1"/>
</dbReference>
<dbReference type="EMBL" id="JHEG02000058">
    <property type="protein sequence ID" value="KIE08657.1"/>
    <property type="molecule type" value="Genomic_DNA"/>
</dbReference>
<dbReference type="Proteomes" id="UP000029738">
    <property type="component" value="Unassembled WGS sequence"/>
</dbReference>
<sequence length="411" mass="46908">MNHLKEIVPSNLFDAFITCSQLQYSGKLDIKNARGKAWTFYYRLGRIVWATGGTHPWRRWRRHMVQHCPEMDLEKMRFRIEDTLLEYWDYRILGILHQRQKLKREQIKMIVDNTIFELLFDVVQQANLDTVHFNDGNTELRAERNQEVVLEAPVSFTSADLSLKQVEDSWKLWLESSLGNIFPDSAPVLRKPDRLEQQVNSSVYKNFVTLLNGKYTLRDLAVKMNHNPLSVIRSLLPYVQKGIIELVDVPDLPLIAETQNNSTSSKAVDATTPLVVCVDDSLQVCQMLEKIVTSNGLRFIKVQDSVQALPTIIQHKPDLIFLDLIMPVVNGYELCSQLRRISAFADTPVIIITGNDGLMDRVRAKVVHSTEFITKPIAADKVTVILRKYLKAPKSSDKHISSSQALPLTGS</sequence>
<dbReference type="GO" id="GO:0043158">
    <property type="term" value="P:heterocyst development"/>
    <property type="evidence" value="ECO:0007669"/>
    <property type="project" value="UniProtKB-KW"/>
</dbReference>
<comment type="induction">
    <text evidence="2">By nitrogen starvation.</text>
</comment>
<dbReference type="RefSeq" id="WP_038076580.1">
    <property type="nucleotide sequence ID" value="NZ_JHEG04000001.1"/>
</dbReference>
<protein>
    <recommendedName>
        <fullName evidence="2">Protein PatA</fullName>
    </recommendedName>
</protein>
<evidence type="ECO:0000313" key="7">
    <source>
        <dbReference type="Proteomes" id="UP000029738"/>
    </source>
</evidence>
<dbReference type="InterPro" id="IPR001789">
    <property type="entry name" value="Sig_transdc_resp-reg_receiver"/>
</dbReference>
<organism evidence="6">
    <name type="scientific">Tolypothrix bouteillei VB521301</name>
    <dbReference type="NCBI Taxonomy" id="1479485"/>
    <lineage>
        <taxon>Bacteria</taxon>
        <taxon>Bacillati</taxon>
        <taxon>Cyanobacteriota</taxon>
        <taxon>Cyanophyceae</taxon>
        <taxon>Nostocales</taxon>
        <taxon>Tolypothrichaceae</taxon>
        <taxon>Tolypothrix</taxon>
    </lineage>
</organism>
<dbReference type="OrthoDB" id="524459at2"/>